<dbReference type="AlphaFoldDB" id="A0A6N9HH51"/>
<organism evidence="2 3">
    <name type="scientific">Pseudoduganella guangdongensis</name>
    <dbReference type="NCBI Taxonomy" id="2692179"/>
    <lineage>
        <taxon>Bacteria</taxon>
        <taxon>Pseudomonadati</taxon>
        <taxon>Pseudomonadota</taxon>
        <taxon>Betaproteobacteria</taxon>
        <taxon>Burkholderiales</taxon>
        <taxon>Oxalobacteraceae</taxon>
        <taxon>Telluria group</taxon>
        <taxon>Pseudoduganella</taxon>
    </lineage>
</organism>
<reference evidence="2 3" key="1">
    <citation type="submission" date="2019-12" db="EMBL/GenBank/DDBJ databases">
        <title>Novel species isolated from a subtropical stream in China.</title>
        <authorList>
            <person name="Lu H."/>
        </authorList>
    </citation>
    <scope>NUCLEOTIDE SEQUENCE [LARGE SCALE GENOMIC DNA]</scope>
    <source>
        <strain evidence="2 3">DS3</strain>
    </source>
</reference>
<dbReference type="RefSeq" id="WP_161025615.1">
    <property type="nucleotide sequence ID" value="NZ_WWCJ01000007.1"/>
</dbReference>
<feature type="transmembrane region" description="Helical" evidence="1">
    <location>
        <begin position="313"/>
        <end position="334"/>
    </location>
</feature>
<evidence type="ECO:0000256" key="1">
    <source>
        <dbReference type="SAM" id="Phobius"/>
    </source>
</evidence>
<evidence type="ECO:0000313" key="2">
    <source>
        <dbReference type="EMBL" id="MYN02607.1"/>
    </source>
</evidence>
<dbReference type="Proteomes" id="UP000448575">
    <property type="component" value="Unassembled WGS sequence"/>
</dbReference>
<keyword evidence="1" id="KW-0812">Transmembrane</keyword>
<comment type="caution">
    <text evidence="2">The sequence shown here is derived from an EMBL/GenBank/DDBJ whole genome shotgun (WGS) entry which is preliminary data.</text>
</comment>
<keyword evidence="3" id="KW-1185">Reference proteome</keyword>
<keyword evidence="1" id="KW-0472">Membrane</keyword>
<accession>A0A6N9HH51</accession>
<dbReference type="EMBL" id="WWCJ01000007">
    <property type="protein sequence ID" value="MYN02607.1"/>
    <property type="molecule type" value="Genomic_DNA"/>
</dbReference>
<feature type="transmembrane region" description="Helical" evidence="1">
    <location>
        <begin position="256"/>
        <end position="276"/>
    </location>
</feature>
<sequence>MSYQLQLAAVPTPDVDLDVFAFMNQLRHDAGTQPASPLLKRFHDALVAQFPDKPWSDGHYAGAAGRLTLVRRSKEVVPHVLYLAAELGLTVVDNKSGEVHRPPTYQVVLEGPAHGLEVIDAAARLATLLRKPVAETVALLSGGRRTVVKQGVSRFQAMQYAAALRDRGGCRATLAAEPGPIPRAKPLPPAPAPAAPIAAAASPATSPYQAPAAALDTEVEAPENDAGLFQVAEGLRMNVSSIGLSLLQGALLRGAYSLPSTICTTVLGALSIYGTWCMMKGLGFGAAARNAVLLLSLAMVALSWSFSFSPSPLTIILVCVLWLVGFVLWVVLVVKAVRRLKQAGLSLGLFGASKYDVRRLGGLDVEARLPSTFLARVSFAATVLCIAGSLTQTAPPPVAATAAVPCQFVGMWDYQKDGGAYSIYMDEEGTYAGFKPSTAEGEGPDFVGSWRVEDNAIHWEELFPMPGRSRVGKLTASGEGSFSVQEADGRSTTYELAGREASKRCGFAATP</sequence>
<protein>
    <submittedName>
        <fullName evidence="2">Uncharacterized protein</fullName>
    </submittedName>
</protein>
<feature type="transmembrane region" description="Helical" evidence="1">
    <location>
        <begin position="288"/>
        <end position="307"/>
    </location>
</feature>
<gene>
    <name evidence="2" type="ORF">GTP41_10900</name>
</gene>
<proteinExistence type="predicted"/>
<keyword evidence="1" id="KW-1133">Transmembrane helix</keyword>
<evidence type="ECO:0000313" key="3">
    <source>
        <dbReference type="Proteomes" id="UP000448575"/>
    </source>
</evidence>
<name>A0A6N9HH51_9BURK</name>